<sequence>MPTAKIYADAELSPTKDDIAATYSTIESLKGTYRVVDPEGSVGVEIYVGEDRDGGSTQLGLSYREASDALDDALTPMSHSVLGERSVAYLTSDPVAVRELISVIVRGEPGADFSEGEPIFAVRGTGENASATVGGVDILEHNSVTSIGTVEIDGEEKKFQLRIQKKIVGQQQAAEGELALVREEGNLTLVRLELWS</sequence>
<gene>
    <name evidence="1" type="ORF">C3E79_09060</name>
</gene>
<proteinExistence type="predicted"/>
<evidence type="ECO:0000313" key="2">
    <source>
        <dbReference type="Proteomes" id="UP000244754"/>
    </source>
</evidence>
<dbReference type="KEGG" id="clia:C3E79_09060"/>
<dbReference type="NCBIfam" id="NF047743">
    <property type="entry name" value="CG0192_fam"/>
    <property type="match status" value="1"/>
</dbReference>
<reference evidence="2" key="1">
    <citation type="submission" date="2018-01" db="EMBL/GenBank/DDBJ databases">
        <authorList>
            <person name="Li J."/>
        </authorList>
    </citation>
    <scope>NUCLEOTIDE SEQUENCE [LARGE SCALE GENOMIC DNA]</scope>
    <source>
        <strain evidence="2">2184</strain>
    </source>
</reference>
<dbReference type="Proteomes" id="UP000244754">
    <property type="component" value="Chromosome"/>
</dbReference>
<protein>
    <submittedName>
        <fullName evidence="1">Uncharacterized protein</fullName>
    </submittedName>
</protein>
<dbReference type="OrthoDB" id="3787729at2"/>
<dbReference type="EMBL" id="CP026948">
    <property type="protein sequence ID" value="AWB84604.1"/>
    <property type="molecule type" value="Genomic_DNA"/>
</dbReference>
<organism evidence="1 2">
    <name type="scientific">Corynebacterium liangguodongii</name>
    <dbReference type="NCBI Taxonomy" id="2079535"/>
    <lineage>
        <taxon>Bacteria</taxon>
        <taxon>Bacillati</taxon>
        <taxon>Actinomycetota</taxon>
        <taxon>Actinomycetes</taxon>
        <taxon>Mycobacteriales</taxon>
        <taxon>Corynebacteriaceae</taxon>
        <taxon>Corynebacterium</taxon>
    </lineage>
</organism>
<evidence type="ECO:0000313" key="1">
    <source>
        <dbReference type="EMBL" id="AWB84604.1"/>
    </source>
</evidence>
<dbReference type="AlphaFoldDB" id="A0A2S0WFU9"/>
<keyword evidence="2" id="KW-1185">Reference proteome</keyword>
<name>A0A2S0WFU9_9CORY</name>
<accession>A0A2S0WFU9</accession>
<dbReference type="RefSeq" id="WP_108404612.1">
    <property type="nucleotide sequence ID" value="NZ_CP026948.1"/>
</dbReference>